<comment type="subcellular location">
    <subcellularLocation>
        <location evidence="1">Cell outer membrane</location>
        <topology evidence="1">Peripheral membrane protein</topology>
    </subcellularLocation>
</comment>
<dbReference type="EMBL" id="BAABJZ010000087">
    <property type="protein sequence ID" value="GAA4891944.1"/>
    <property type="molecule type" value="Genomic_DNA"/>
</dbReference>
<dbReference type="CDD" id="cd01009">
    <property type="entry name" value="PBP2_YfhD_N"/>
    <property type="match status" value="1"/>
</dbReference>
<accession>A0ABP9F1U1</accession>
<keyword evidence="4" id="KW-0998">Cell outer membrane</keyword>
<dbReference type="Gene3D" id="1.10.530.10">
    <property type="match status" value="1"/>
</dbReference>
<comment type="similarity">
    <text evidence="2">Belongs to the bacterial solute-binding protein 3 family.</text>
</comment>
<proteinExistence type="inferred from homology"/>
<protein>
    <submittedName>
        <fullName evidence="6">Lytic transglycosylase F</fullName>
    </submittedName>
</protein>
<keyword evidence="3" id="KW-0732">Signal</keyword>
<dbReference type="CDD" id="cd13403">
    <property type="entry name" value="MLTF-like"/>
    <property type="match status" value="1"/>
</dbReference>
<dbReference type="SUPFAM" id="SSF53955">
    <property type="entry name" value="Lysozyme-like"/>
    <property type="match status" value="1"/>
</dbReference>
<evidence type="ECO:0000313" key="6">
    <source>
        <dbReference type="EMBL" id="GAA4891944.1"/>
    </source>
</evidence>
<evidence type="ECO:0000256" key="4">
    <source>
        <dbReference type="ARBA" id="ARBA00023237"/>
    </source>
</evidence>
<dbReference type="PANTHER" id="PTHR35936:SF32">
    <property type="entry name" value="MEMBRANE-BOUND LYTIC MUREIN TRANSGLYCOSYLASE F"/>
    <property type="match status" value="1"/>
</dbReference>
<feature type="domain" description="Solute-binding protein family 3/N-terminal" evidence="5">
    <location>
        <begin position="76"/>
        <end position="317"/>
    </location>
</feature>
<dbReference type="InterPro" id="IPR008258">
    <property type="entry name" value="Transglycosylase_SLT_dom_1"/>
</dbReference>
<dbReference type="PANTHER" id="PTHR35936">
    <property type="entry name" value="MEMBRANE-BOUND LYTIC MUREIN TRANSGLYCOSYLASE F"/>
    <property type="match status" value="1"/>
</dbReference>
<organism evidence="6 7">
    <name type="scientific">Ferrimonas pelagia</name>
    <dbReference type="NCBI Taxonomy" id="1177826"/>
    <lineage>
        <taxon>Bacteria</taxon>
        <taxon>Pseudomonadati</taxon>
        <taxon>Pseudomonadota</taxon>
        <taxon>Gammaproteobacteria</taxon>
        <taxon>Alteromonadales</taxon>
        <taxon>Ferrimonadaceae</taxon>
        <taxon>Ferrimonas</taxon>
    </lineage>
</organism>
<evidence type="ECO:0000256" key="2">
    <source>
        <dbReference type="ARBA" id="ARBA00010333"/>
    </source>
</evidence>
<reference evidence="7" key="1">
    <citation type="journal article" date="2019" name="Int. J. Syst. Evol. Microbiol.">
        <title>The Global Catalogue of Microorganisms (GCM) 10K type strain sequencing project: providing services to taxonomists for standard genome sequencing and annotation.</title>
        <authorList>
            <consortium name="The Broad Institute Genomics Platform"/>
            <consortium name="The Broad Institute Genome Sequencing Center for Infectious Disease"/>
            <person name="Wu L."/>
            <person name="Ma J."/>
        </authorList>
    </citation>
    <scope>NUCLEOTIDE SEQUENCE [LARGE SCALE GENOMIC DNA]</scope>
    <source>
        <strain evidence="7">JCM 18401</strain>
    </source>
</reference>
<evidence type="ECO:0000313" key="7">
    <source>
        <dbReference type="Proteomes" id="UP001499988"/>
    </source>
</evidence>
<keyword evidence="7" id="KW-1185">Reference proteome</keyword>
<gene>
    <name evidence="6" type="ORF">GCM10023333_26560</name>
</gene>
<evidence type="ECO:0000256" key="3">
    <source>
        <dbReference type="ARBA" id="ARBA00022729"/>
    </source>
</evidence>
<dbReference type="PROSITE" id="PS51257">
    <property type="entry name" value="PROKAR_LIPOPROTEIN"/>
    <property type="match status" value="1"/>
</dbReference>
<dbReference type="Pfam" id="PF00497">
    <property type="entry name" value="SBP_bac_3"/>
    <property type="match status" value="1"/>
</dbReference>
<evidence type="ECO:0000256" key="1">
    <source>
        <dbReference type="ARBA" id="ARBA00004339"/>
    </source>
</evidence>
<dbReference type="InterPro" id="IPR023346">
    <property type="entry name" value="Lysozyme-like_dom_sf"/>
</dbReference>
<dbReference type="Proteomes" id="UP001499988">
    <property type="component" value="Unassembled WGS sequence"/>
</dbReference>
<dbReference type="Pfam" id="PF01464">
    <property type="entry name" value="SLT"/>
    <property type="match status" value="1"/>
</dbReference>
<name>A0ABP9F1U1_9GAMM</name>
<dbReference type="RefSeq" id="WP_345335895.1">
    <property type="nucleotide sequence ID" value="NZ_BAABJZ010000087.1"/>
</dbReference>
<evidence type="ECO:0000259" key="5">
    <source>
        <dbReference type="SMART" id="SM00062"/>
    </source>
</evidence>
<dbReference type="Gene3D" id="3.40.190.10">
    <property type="entry name" value="Periplasmic binding protein-like II"/>
    <property type="match status" value="2"/>
</dbReference>
<comment type="caution">
    <text evidence="6">The sequence shown here is derived from an EMBL/GenBank/DDBJ whole genome shotgun (WGS) entry which is preliminary data.</text>
</comment>
<sequence length="513" mass="58555">MRALWPWLIVILLGCSPAPVPQEDEVESEQADELTLEVEDIIPDPLWDRNYALQDVWPVLSQPWGGDLNDMLERGEIRVLTSFTLGWYYIDQGQPTGLTYESTKLFEAYVHQQLGEAAKRLKITVIPVRRDQLIPYLKRGYGDLIFANMTITEQRAEQVAFSEPYSQEVREVLVTGENSEAAADWASALDWTITVRRESSYYQSLKALNAQRKAQGLKPLTIRLADPRLEDEDLLEMVAAGYLQATVVDEHKLEVWREVLPQLVVHSALPLRQGGELGIAMRKDSPQLQALVNDYVKANPVGSKTVNVLINRYLRSPVWAGRALERDPFHKAAEYIPLFKKYGEQYDFDWVLLMAFAFQESRFDPNARSPVGAVGIMQLMPATARDKRVNINNIEQVENNIHAGTKYLDVLRSLYFADDALTEFNRMIFAMAAYNAGPNRINRLRREAAQRGLDPNVWFNNVEDLVAAQVGTEPVNYVANIYRYFVTYKRVLKEREERETIRGHWQGSSSEGG</sequence>
<dbReference type="SMART" id="SM00062">
    <property type="entry name" value="PBPb"/>
    <property type="match status" value="1"/>
</dbReference>
<keyword evidence="4" id="KW-0472">Membrane</keyword>
<dbReference type="SUPFAM" id="SSF53850">
    <property type="entry name" value="Periplasmic binding protein-like II"/>
    <property type="match status" value="1"/>
</dbReference>
<dbReference type="InterPro" id="IPR001638">
    <property type="entry name" value="Solute-binding_3/MltF_N"/>
</dbReference>